<comment type="caution">
    <text evidence="1">The sequence shown here is derived from an EMBL/GenBank/DDBJ whole genome shotgun (WGS) entry which is preliminary data.</text>
</comment>
<name>H0R555_9ACTN</name>
<dbReference type="EMBL" id="BAEH01000106">
    <property type="protein sequence ID" value="GAB20206.1"/>
    <property type="molecule type" value="Genomic_DNA"/>
</dbReference>
<evidence type="ECO:0000313" key="1">
    <source>
        <dbReference type="EMBL" id="GAB20206.1"/>
    </source>
</evidence>
<reference evidence="1 2" key="1">
    <citation type="submission" date="2011-12" db="EMBL/GenBank/DDBJ databases">
        <title>Whole genome shotgun sequence of Gordonia effusa NBRC 100432.</title>
        <authorList>
            <person name="Yoshida I."/>
            <person name="Takarada H."/>
            <person name="Hosoyama A."/>
            <person name="Tsuchikane K."/>
            <person name="Katsumata H."/>
            <person name="Yamazaki S."/>
            <person name="Fujita N."/>
        </authorList>
    </citation>
    <scope>NUCLEOTIDE SEQUENCE [LARGE SCALE GENOMIC DNA]</scope>
    <source>
        <strain evidence="1 2">NBRC 100432</strain>
    </source>
</reference>
<dbReference type="AlphaFoldDB" id="H0R555"/>
<accession>H0R555</accession>
<keyword evidence="2" id="KW-1185">Reference proteome</keyword>
<organism evidence="1 2">
    <name type="scientific">Gordonia effusa NBRC 100432</name>
    <dbReference type="NCBI Taxonomy" id="1077974"/>
    <lineage>
        <taxon>Bacteria</taxon>
        <taxon>Bacillati</taxon>
        <taxon>Actinomycetota</taxon>
        <taxon>Actinomycetes</taxon>
        <taxon>Mycobacteriales</taxon>
        <taxon>Gordoniaceae</taxon>
        <taxon>Gordonia</taxon>
    </lineage>
</organism>
<dbReference type="Proteomes" id="UP000035034">
    <property type="component" value="Unassembled WGS sequence"/>
</dbReference>
<gene>
    <name evidence="1" type="ORF">GOEFS_106_01040</name>
</gene>
<sequence>MTTIGSTPIIAEQNNPHHTWRTVNPAAIETAMFHTQGAEISLIQIASLFNRESPFTLSPKRATSLWPIAETGLDRLSGEEV</sequence>
<protein>
    <submittedName>
        <fullName evidence="1">Uncharacterized protein</fullName>
    </submittedName>
</protein>
<evidence type="ECO:0000313" key="2">
    <source>
        <dbReference type="Proteomes" id="UP000035034"/>
    </source>
</evidence>
<proteinExistence type="predicted"/>